<dbReference type="AlphaFoldDB" id="A0A450WDY6"/>
<accession>A0A450WDY6</accession>
<reference evidence="1" key="1">
    <citation type="submission" date="2019-02" db="EMBL/GenBank/DDBJ databases">
        <authorList>
            <person name="Gruber-Vodicka R. H."/>
            <person name="Seah K. B. B."/>
        </authorList>
    </citation>
    <scope>NUCLEOTIDE SEQUENCE</scope>
    <source>
        <strain evidence="1">BECK_S313</strain>
    </source>
</reference>
<proteinExistence type="predicted"/>
<gene>
    <name evidence="1" type="ORF">BECKLPF1236B_GA0070989_107513</name>
</gene>
<protein>
    <submittedName>
        <fullName evidence="1">Uncharacterized protein</fullName>
    </submittedName>
</protein>
<evidence type="ECO:0000313" key="1">
    <source>
        <dbReference type="EMBL" id="VFK15299.1"/>
    </source>
</evidence>
<sequence length="89" mass="10092">MPGNPDLPRPGNTVLSKQALLATLQSIDNCDSSRARVLEMEIAFRQRITDARSFIANQLCLFQQIQHKPVCIDVLCEAERVFVHQRDRG</sequence>
<organism evidence="1">
    <name type="scientific">Candidatus Kentrum sp. LPFa</name>
    <dbReference type="NCBI Taxonomy" id="2126335"/>
    <lineage>
        <taxon>Bacteria</taxon>
        <taxon>Pseudomonadati</taxon>
        <taxon>Pseudomonadota</taxon>
        <taxon>Gammaproteobacteria</taxon>
        <taxon>Candidatus Kentrum</taxon>
    </lineage>
</organism>
<dbReference type="EMBL" id="CAADFK010000075">
    <property type="protein sequence ID" value="VFK15299.1"/>
    <property type="molecule type" value="Genomic_DNA"/>
</dbReference>
<name>A0A450WDY6_9GAMM</name>